<reference evidence="2 3" key="1">
    <citation type="submission" date="2017-06" db="EMBL/GenBank/DDBJ databases">
        <authorList>
            <person name="Kim H.J."/>
            <person name="Triplett B.A."/>
        </authorList>
    </citation>
    <scope>NUCLEOTIDE SEQUENCE [LARGE SCALE GENOMIC DNA]</scope>
    <source>
        <strain evidence="2 3">DSM 44715</strain>
    </source>
</reference>
<evidence type="ECO:0000313" key="2">
    <source>
        <dbReference type="EMBL" id="SNT53894.1"/>
    </source>
</evidence>
<sequence length="148" mass="16226">MTSWFCLLPPLVADLVCLSATAVSRARLHLSRLHGRGVFARRAFTAGQLIERCPVLLVPPDQVARLDRTMLYDYYFDWDAGAAAIALGYGSLYNHDTAANARYHKDFGAAVVDIIATRQVSPGDEITVDYTRGGTNPLWFSPSPPARG</sequence>
<dbReference type="OrthoDB" id="279507at2"/>
<dbReference type="InterPro" id="IPR046341">
    <property type="entry name" value="SET_dom_sf"/>
</dbReference>
<proteinExistence type="predicted"/>
<dbReference type="AlphaFoldDB" id="A0A239NHJ3"/>
<evidence type="ECO:0000313" key="3">
    <source>
        <dbReference type="Proteomes" id="UP000198318"/>
    </source>
</evidence>
<dbReference type="InterPro" id="IPR001214">
    <property type="entry name" value="SET_dom"/>
</dbReference>
<dbReference type="EMBL" id="FZOR01000041">
    <property type="protein sequence ID" value="SNT53894.1"/>
    <property type="molecule type" value="Genomic_DNA"/>
</dbReference>
<dbReference type="PROSITE" id="PS50280">
    <property type="entry name" value="SET"/>
    <property type="match status" value="1"/>
</dbReference>
<dbReference type="Gene3D" id="2.170.270.10">
    <property type="entry name" value="SET domain"/>
    <property type="match status" value="1"/>
</dbReference>
<keyword evidence="3" id="KW-1185">Reference proteome</keyword>
<name>A0A239NHJ3_9ACTN</name>
<dbReference type="SUPFAM" id="SSF82199">
    <property type="entry name" value="SET domain"/>
    <property type="match status" value="1"/>
</dbReference>
<protein>
    <recommendedName>
        <fullName evidence="1">SET domain-containing protein</fullName>
    </recommendedName>
</protein>
<dbReference type="Proteomes" id="UP000198318">
    <property type="component" value="Unassembled WGS sequence"/>
</dbReference>
<accession>A0A239NHJ3</accession>
<evidence type="ECO:0000259" key="1">
    <source>
        <dbReference type="PROSITE" id="PS50280"/>
    </source>
</evidence>
<gene>
    <name evidence="2" type="ORF">SAMN05443665_10412</name>
</gene>
<feature type="domain" description="SET" evidence="1">
    <location>
        <begin position="26"/>
        <end position="131"/>
    </location>
</feature>
<dbReference type="Pfam" id="PF00856">
    <property type="entry name" value="SET"/>
    <property type="match status" value="1"/>
</dbReference>
<organism evidence="2 3">
    <name type="scientific">Actinomadura meyerae</name>
    <dbReference type="NCBI Taxonomy" id="240840"/>
    <lineage>
        <taxon>Bacteria</taxon>
        <taxon>Bacillati</taxon>
        <taxon>Actinomycetota</taxon>
        <taxon>Actinomycetes</taxon>
        <taxon>Streptosporangiales</taxon>
        <taxon>Thermomonosporaceae</taxon>
        <taxon>Actinomadura</taxon>
    </lineage>
</organism>